<keyword evidence="4 5" id="KW-0472">Membrane</keyword>
<proteinExistence type="predicted"/>
<reference evidence="6 7" key="1">
    <citation type="submission" date="2019-03" db="EMBL/GenBank/DDBJ databases">
        <title>Deep-cultivation of Planctomycetes and their phenomic and genomic characterization uncovers novel biology.</title>
        <authorList>
            <person name="Wiegand S."/>
            <person name="Jogler M."/>
            <person name="Boedeker C."/>
            <person name="Pinto D."/>
            <person name="Vollmers J."/>
            <person name="Rivas-Marin E."/>
            <person name="Kohn T."/>
            <person name="Peeters S.H."/>
            <person name="Heuer A."/>
            <person name="Rast P."/>
            <person name="Oberbeckmann S."/>
            <person name="Bunk B."/>
            <person name="Jeske O."/>
            <person name="Meyerdierks A."/>
            <person name="Storesund J.E."/>
            <person name="Kallscheuer N."/>
            <person name="Luecker S."/>
            <person name="Lage O.M."/>
            <person name="Pohl T."/>
            <person name="Merkel B.J."/>
            <person name="Hornburger P."/>
            <person name="Mueller R.-W."/>
            <person name="Bruemmer F."/>
            <person name="Labrenz M."/>
            <person name="Spormann A.M."/>
            <person name="Op den Camp H."/>
            <person name="Overmann J."/>
            <person name="Amann R."/>
            <person name="Jetten M.S.M."/>
            <person name="Mascher T."/>
            <person name="Medema M.H."/>
            <person name="Devos D.P."/>
            <person name="Kaster A.-K."/>
            <person name="Ovreas L."/>
            <person name="Rohde M."/>
            <person name="Galperin M.Y."/>
            <person name="Jogler C."/>
        </authorList>
    </citation>
    <scope>NUCLEOTIDE SEQUENCE [LARGE SCALE GENOMIC DNA]</scope>
    <source>
        <strain evidence="6 7">V144</strain>
    </source>
</reference>
<dbReference type="PANTHER" id="PTHR43847:SF1">
    <property type="entry name" value="BLL3993 PROTEIN"/>
    <property type="match status" value="1"/>
</dbReference>
<dbReference type="RefSeq" id="WP_144989930.1">
    <property type="nucleotide sequence ID" value="NZ_CP037920.1"/>
</dbReference>
<evidence type="ECO:0000256" key="2">
    <source>
        <dbReference type="ARBA" id="ARBA00022692"/>
    </source>
</evidence>
<keyword evidence="6" id="KW-0808">Transferase</keyword>
<dbReference type="KEGG" id="gaw:V144x_54830"/>
<dbReference type="GO" id="GO:0032259">
    <property type="term" value="P:methylation"/>
    <property type="evidence" value="ECO:0007669"/>
    <property type="project" value="UniProtKB-KW"/>
</dbReference>
<comment type="subcellular location">
    <subcellularLocation>
        <location evidence="1">Membrane</location>
        <topology evidence="1">Multi-pass membrane protein</topology>
    </subcellularLocation>
</comment>
<dbReference type="AlphaFoldDB" id="A0A517W3Y9"/>
<keyword evidence="3 5" id="KW-1133">Transmembrane helix</keyword>
<feature type="transmembrane region" description="Helical" evidence="5">
    <location>
        <begin position="165"/>
        <end position="184"/>
    </location>
</feature>
<dbReference type="GO" id="GO:0004671">
    <property type="term" value="F:protein C-terminal S-isoprenylcysteine carboxyl O-methyltransferase activity"/>
    <property type="evidence" value="ECO:0007669"/>
    <property type="project" value="InterPro"/>
</dbReference>
<name>A0A517W3Y9_9PLAN</name>
<evidence type="ECO:0000313" key="7">
    <source>
        <dbReference type="Proteomes" id="UP000318704"/>
    </source>
</evidence>
<evidence type="ECO:0000313" key="6">
    <source>
        <dbReference type="EMBL" id="QDT99969.1"/>
    </source>
</evidence>
<evidence type="ECO:0000256" key="4">
    <source>
        <dbReference type="ARBA" id="ARBA00023136"/>
    </source>
</evidence>
<organism evidence="6 7">
    <name type="scientific">Gimesia aquarii</name>
    <dbReference type="NCBI Taxonomy" id="2527964"/>
    <lineage>
        <taxon>Bacteria</taxon>
        <taxon>Pseudomonadati</taxon>
        <taxon>Planctomycetota</taxon>
        <taxon>Planctomycetia</taxon>
        <taxon>Planctomycetales</taxon>
        <taxon>Planctomycetaceae</taxon>
        <taxon>Gimesia</taxon>
    </lineage>
</organism>
<feature type="transmembrane region" description="Helical" evidence="5">
    <location>
        <begin position="88"/>
        <end position="106"/>
    </location>
</feature>
<accession>A0A517W3Y9</accession>
<dbReference type="GO" id="GO:0016020">
    <property type="term" value="C:membrane"/>
    <property type="evidence" value="ECO:0007669"/>
    <property type="project" value="UniProtKB-SubCell"/>
</dbReference>
<dbReference type="EMBL" id="CP037920">
    <property type="protein sequence ID" value="QDT99969.1"/>
    <property type="molecule type" value="Genomic_DNA"/>
</dbReference>
<gene>
    <name evidence="6" type="ORF">V144x_54830</name>
</gene>
<dbReference type="Pfam" id="PF04140">
    <property type="entry name" value="ICMT"/>
    <property type="match status" value="1"/>
</dbReference>
<feature type="transmembrane region" description="Helical" evidence="5">
    <location>
        <begin position="44"/>
        <end position="67"/>
    </location>
</feature>
<dbReference type="InterPro" id="IPR052527">
    <property type="entry name" value="Metal_cation-efflux_comp"/>
</dbReference>
<dbReference type="Gene3D" id="1.20.120.1630">
    <property type="match status" value="1"/>
</dbReference>
<evidence type="ECO:0000256" key="3">
    <source>
        <dbReference type="ARBA" id="ARBA00022989"/>
    </source>
</evidence>
<evidence type="ECO:0000256" key="5">
    <source>
        <dbReference type="SAM" id="Phobius"/>
    </source>
</evidence>
<feature type="transmembrane region" description="Helical" evidence="5">
    <location>
        <begin position="17"/>
        <end position="38"/>
    </location>
</feature>
<dbReference type="InterPro" id="IPR007269">
    <property type="entry name" value="ICMT_MeTrfase"/>
</dbReference>
<evidence type="ECO:0000256" key="1">
    <source>
        <dbReference type="ARBA" id="ARBA00004141"/>
    </source>
</evidence>
<sequence length="236" mass="26508">MVDLETRSNSLAPVSPALIGLAIAGTAVFFAMLLFIPAGRLDWILGWLYIGLLILNVLITWVCLQIWNPELIAARMRFSKGTKTWDKIWALLFAPVIIAIYIVAGFEKRDGVSSLTETVWPLGLVIFVPGSTLLIWSMVVNPFFEKTVRIQTDRGHRVIDTGPYAYLRHPGYVGLMCWILSAPFLLASAWAFVPALLSVIGVMIRTALEDRTLRAELPGYTDYTKRVRFRLIPGIW</sequence>
<protein>
    <submittedName>
        <fullName evidence="6">Isoprenylcysteine carboxyl methyltransferase (ICMT) family protein</fullName>
    </submittedName>
</protein>
<keyword evidence="2 5" id="KW-0812">Transmembrane</keyword>
<dbReference type="PANTHER" id="PTHR43847">
    <property type="entry name" value="BLL3993 PROTEIN"/>
    <property type="match status" value="1"/>
</dbReference>
<keyword evidence="6" id="KW-0489">Methyltransferase</keyword>
<dbReference type="Proteomes" id="UP000318704">
    <property type="component" value="Chromosome"/>
</dbReference>
<feature type="transmembrane region" description="Helical" evidence="5">
    <location>
        <begin position="118"/>
        <end position="144"/>
    </location>
</feature>